<evidence type="ECO:0000256" key="7">
    <source>
        <dbReference type="RuleBase" id="RU003835"/>
    </source>
</evidence>
<feature type="binding site" evidence="6">
    <location>
        <position position="14"/>
    </location>
    <ligand>
        <name>ATP</name>
        <dbReference type="ChEBI" id="CHEBI:30616"/>
    </ligand>
</feature>
<dbReference type="PANTHER" id="PTHR21060:SF15">
    <property type="entry name" value="ACETATE KINASE-RELATED"/>
    <property type="match status" value="1"/>
</dbReference>
<dbReference type="EMBL" id="ADLD01000013">
    <property type="protein sequence ID" value="EHB91824.1"/>
    <property type="molecule type" value="Genomic_DNA"/>
</dbReference>
<feature type="binding site" evidence="6">
    <location>
        <begin position="286"/>
        <end position="288"/>
    </location>
    <ligand>
        <name>ATP</name>
        <dbReference type="ChEBI" id="CHEBI:30616"/>
    </ligand>
</feature>
<evidence type="ECO:0000256" key="5">
    <source>
        <dbReference type="ARBA" id="ARBA00022840"/>
    </source>
</evidence>
<keyword evidence="3 6" id="KW-0547">Nucleotide-binding</keyword>
<dbReference type="GO" id="GO:0008776">
    <property type="term" value="F:acetate kinase activity"/>
    <property type="evidence" value="ECO:0007669"/>
    <property type="project" value="UniProtKB-UniRule"/>
</dbReference>
<dbReference type="Pfam" id="PF00871">
    <property type="entry name" value="Acetate_kinase"/>
    <property type="match status" value="1"/>
</dbReference>
<dbReference type="PROSITE" id="PS01075">
    <property type="entry name" value="ACETATE_KINASE_1"/>
    <property type="match status" value="1"/>
</dbReference>
<dbReference type="GO" id="GO:0005737">
    <property type="term" value="C:cytoplasm"/>
    <property type="evidence" value="ECO:0007669"/>
    <property type="project" value="UniProtKB-SubCell"/>
</dbReference>
<keyword evidence="6" id="KW-0963">Cytoplasm</keyword>
<evidence type="ECO:0000313" key="9">
    <source>
        <dbReference type="Proteomes" id="UP000006008"/>
    </source>
</evidence>
<comment type="subcellular location">
    <subcellularLocation>
        <location evidence="6">Cytoplasm</location>
    </subcellularLocation>
</comment>
<dbReference type="InterPro" id="IPR000890">
    <property type="entry name" value="Aliphatic_acid_kin_short-chain"/>
</dbReference>
<feature type="binding site" evidence="6">
    <location>
        <position position="7"/>
    </location>
    <ligand>
        <name>Mg(2+)</name>
        <dbReference type="ChEBI" id="CHEBI:18420"/>
    </ligand>
</feature>
<keyword evidence="6" id="KW-0479">Metal-binding</keyword>
<dbReference type="RefSeq" id="WP_009134679.1">
    <property type="nucleotide sequence ID" value="NZ_CP102250.1"/>
</dbReference>
<keyword evidence="4 6" id="KW-0418">Kinase</keyword>
<dbReference type="NCBIfam" id="TIGR00016">
    <property type="entry name" value="ackA"/>
    <property type="match status" value="1"/>
</dbReference>
<comment type="pathway">
    <text evidence="6">Metabolic intermediate biosynthesis; acetyl-CoA biosynthesis; acetyl-CoA from acetate: step 1/2.</text>
</comment>
<dbReference type="eggNOG" id="COG0282">
    <property type="taxonomic scope" value="Bacteria"/>
</dbReference>
<sequence>MTILVLNCGSSSIKYQVIKMSCANEYSLLVKGQIERIGLSDGLLVHKPVDKPKFELTKSIPDHTSGINLILEALVDPDHGVLNSITELSAVGHRVAHGGEYFKDSAVVNKTVKQQIEACFELAPLHNPANLKGILSMENILPNTPQVAVFDTSFHQTIPAKNFMYALPYKYYEEYRVRRYGFHGTSHKYVAQVGCKMTGIDFDHSKIITCHIGNGASITAILDGKSYDTSMGFTPVDGLIMGTRCGSTDPGALIYIAEKEGLNLDRLSGMINKESGLYGITGVSSDMRDIHAAANRGDERAKLALAMFVARIKKFIGQYAALMGGADLIVFTGGVGENDYLVREWVCEGMEYMGILFDKEANDGVRARDIIISTPDSKVKVAAVTTNEELVIASDTFRLLKKRSE</sequence>
<protein>
    <recommendedName>
        <fullName evidence="6">Acetate kinase</fullName>
        <ecNumber evidence="6">2.7.2.1</ecNumber>
    </recommendedName>
    <alternativeName>
        <fullName evidence="6">Acetokinase</fullName>
    </alternativeName>
</protein>
<dbReference type="GO" id="GO:0005524">
    <property type="term" value="F:ATP binding"/>
    <property type="evidence" value="ECO:0007669"/>
    <property type="project" value="UniProtKB-KW"/>
</dbReference>
<dbReference type="EC" id="2.7.2.1" evidence="6"/>
<evidence type="ECO:0000256" key="2">
    <source>
        <dbReference type="ARBA" id="ARBA00022679"/>
    </source>
</evidence>
<keyword evidence="2 6" id="KW-0808">Transferase</keyword>
<dbReference type="InterPro" id="IPR043129">
    <property type="entry name" value="ATPase_NBD"/>
</dbReference>
<keyword evidence="9" id="KW-1185">Reference proteome</keyword>
<dbReference type="HOGENOM" id="CLU_020352_0_1_10"/>
<dbReference type="GO" id="GO:0006083">
    <property type="term" value="P:acetate metabolic process"/>
    <property type="evidence" value="ECO:0007669"/>
    <property type="project" value="TreeGrafter"/>
</dbReference>
<dbReference type="PROSITE" id="PS01076">
    <property type="entry name" value="ACETATE_KINASE_2"/>
    <property type="match status" value="1"/>
</dbReference>
<dbReference type="SUPFAM" id="SSF53067">
    <property type="entry name" value="Actin-like ATPase domain"/>
    <property type="match status" value="2"/>
</dbReference>
<comment type="function">
    <text evidence="6">Catalyzes the formation of acetyl phosphate from acetate and ATP. Can also catalyze the reverse reaction.</text>
</comment>
<evidence type="ECO:0000256" key="4">
    <source>
        <dbReference type="ARBA" id="ARBA00022777"/>
    </source>
</evidence>
<dbReference type="PRINTS" id="PR00471">
    <property type="entry name" value="ACETATEKNASE"/>
</dbReference>
<dbReference type="PATRIC" id="fig|742725.3.peg.1970"/>
<dbReference type="HAMAP" id="MF_00020">
    <property type="entry name" value="Acetate_kinase"/>
    <property type="match status" value="1"/>
</dbReference>
<feature type="binding site" evidence="6">
    <location>
        <position position="94"/>
    </location>
    <ligand>
        <name>substrate</name>
    </ligand>
</feature>
<comment type="caution">
    <text evidence="8">The sequence shown here is derived from an EMBL/GenBank/DDBJ whole genome shotgun (WGS) entry which is preliminary data.</text>
</comment>
<proteinExistence type="inferred from homology"/>
<evidence type="ECO:0000313" key="8">
    <source>
        <dbReference type="EMBL" id="EHB91824.1"/>
    </source>
</evidence>
<comment type="cofactor">
    <cofactor evidence="6">
        <name>Mg(2+)</name>
        <dbReference type="ChEBI" id="CHEBI:18420"/>
    </cofactor>
    <cofactor evidence="6">
        <name>Mn(2+)</name>
        <dbReference type="ChEBI" id="CHEBI:29035"/>
    </cofactor>
    <text evidence="6">Mg(2+). Can also accept Mn(2+).</text>
</comment>
<dbReference type="CDD" id="cd24010">
    <property type="entry name" value="ASKHA_NBD_AcK_PK"/>
    <property type="match status" value="1"/>
</dbReference>
<dbReference type="Gene3D" id="3.30.420.40">
    <property type="match status" value="2"/>
</dbReference>
<dbReference type="InterPro" id="IPR004372">
    <property type="entry name" value="Ac/propionate_kinase"/>
</dbReference>
<accession>G5HB58</accession>
<dbReference type="UniPathway" id="UPA00340">
    <property type="reaction ID" value="UER00458"/>
</dbReference>
<feature type="active site" description="Proton donor/acceptor" evidence="6">
    <location>
        <position position="151"/>
    </location>
</feature>
<dbReference type="STRING" id="742725.HMPREF9450_01873"/>
<keyword evidence="5 6" id="KW-0067">ATP-binding</keyword>
<dbReference type="OrthoDB" id="9802453at2"/>
<evidence type="ECO:0000256" key="6">
    <source>
        <dbReference type="HAMAP-Rule" id="MF_00020"/>
    </source>
</evidence>
<dbReference type="PIRSF" id="PIRSF000722">
    <property type="entry name" value="Acetate_prop_kin"/>
    <property type="match status" value="1"/>
</dbReference>
<organism evidence="8 9">
    <name type="scientific">Alistipes indistinctus YIT 12060</name>
    <dbReference type="NCBI Taxonomy" id="742725"/>
    <lineage>
        <taxon>Bacteria</taxon>
        <taxon>Pseudomonadati</taxon>
        <taxon>Bacteroidota</taxon>
        <taxon>Bacteroidia</taxon>
        <taxon>Bacteroidales</taxon>
        <taxon>Rikenellaceae</taxon>
        <taxon>Alistipes</taxon>
    </lineage>
</organism>
<dbReference type="InterPro" id="IPR023865">
    <property type="entry name" value="Aliphatic_acid_kinase_CS"/>
</dbReference>
<feature type="binding site" evidence="6">
    <location>
        <position position="388"/>
    </location>
    <ligand>
        <name>Mg(2+)</name>
        <dbReference type="ChEBI" id="CHEBI:18420"/>
    </ligand>
</feature>
<dbReference type="PANTHER" id="PTHR21060">
    <property type="entry name" value="ACETATE KINASE"/>
    <property type="match status" value="1"/>
</dbReference>
<dbReference type="GO" id="GO:0006085">
    <property type="term" value="P:acetyl-CoA biosynthetic process"/>
    <property type="evidence" value="ECO:0007669"/>
    <property type="project" value="UniProtKB-UniRule"/>
</dbReference>
<evidence type="ECO:0000256" key="1">
    <source>
        <dbReference type="ARBA" id="ARBA00008748"/>
    </source>
</evidence>
<dbReference type="Proteomes" id="UP000006008">
    <property type="component" value="Unassembled WGS sequence"/>
</dbReference>
<reference evidence="8 9" key="1">
    <citation type="submission" date="2011-08" db="EMBL/GenBank/DDBJ databases">
        <title>The Genome Sequence of Alistipes indistinctus YIT 12060.</title>
        <authorList>
            <consortium name="The Broad Institute Genome Sequencing Platform"/>
            <person name="Earl A."/>
            <person name="Ward D."/>
            <person name="Feldgarden M."/>
            <person name="Gevers D."/>
            <person name="Morotomi M."/>
            <person name="Young S.K."/>
            <person name="Zeng Q."/>
            <person name="Gargeya S."/>
            <person name="Fitzgerald M."/>
            <person name="Haas B."/>
            <person name="Abouelleil A."/>
            <person name="Alvarado L."/>
            <person name="Arachchi H.M."/>
            <person name="Berlin A."/>
            <person name="Brown A."/>
            <person name="Chapman S.B."/>
            <person name="Chen Z."/>
            <person name="Dunbar C."/>
            <person name="Freedman E."/>
            <person name="Gearin G."/>
            <person name="Gellesch M."/>
            <person name="Goldberg J."/>
            <person name="Griggs A."/>
            <person name="Gujja S."/>
            <person name="Heiman D."/>
            <person name="Howarth C."/>
            <person name="Larson L."/>
            <person name="Lui A."/>
            <person name="MacDonald P.J.P."/>
            <person name="Montmayeur A."/>
            <person name="Murphy C."/>
            <person name="Neiman D."/>
            <person name="Pearson M."/>
            <person name="Priest M."/>
            <person name="Roberts A."/>
            <person name="Saif S."/>
            <person name="Shea T."/>
            <person name="Shenoy N."/>
            <person name="Sisk P."/>
            <person name="Stolte C."/>
            <person name="Sykes S."/>
            <person name="Wortman J."/>
            <person name="Nusbaum C."/>
            <person name="Birren B."/>
        </authorList>
    </citation>
    <scope>NUCLEOTIDE SEQUENCE [LARGE SCALE GENOMIC DNA]</scope>
    <source>
        <strain evidence="8 9">YIT 12060</strain>
    </source>
</reference>
<feature type="binding site" evidence="6">
    <location>
        <begin position="211"/>
        <end position="215"/>
    </location>
    <ligand>
        <name>ATP</name>
        <dbReference type="ChEBI" id="CHEBI:30616"/>
    </ligand>
</feature>
<feature type="binding site" evidence="6">
    <location>
        <begin position="334"/>
        <end position="338"/>
    </location>
    <ligand>
        <name>ATP</name>
        <dbReference type="ChEBI" id="CHEBI:30616"/>
    </ligand>
</feature>
<feature type="site" description="Transition state stabilizer" evidence="6">
    <location>
        <position position="244"/>
    </location>
</feature>
<keyword evidence="6" id="KW-0460">Magnesium</keyword>
<dbReference type="AlphaFoldDB" id="G5HB58"/>
<dbReference type="GeneID" id="92815099"/>
<evidence type="ECO:0000256" key="3">
    <source>
        <dbReference type="ARBA" id="ARBA00022741"/>
    </source>
</evidence>
<name>G5HB58_9BACT</name>
<dbReference type="GO" id="GO:0000287">
    <property type="term" value="F:magnesium ion binding"/>
    <property type="evidence" value="ECO:0007669"/>
    <property type="project" value="UniProtKB-UniRule"/>
</dbReference>
<comment type="catalytic activity">
    <reaction evidence="6">
        <text>acetate + ATP = acetyl phosphate + ADP</text>
        <dbReference type="Rhea" id="RHEA:11352"/>
        <dbReference type="ChEBI" id="CHEBI:22191"/>
        <dbReference type="ChEBI" id="CHEBI:30089"/>
        <dbReference type="ChEBI" id="CHEBI:30616"/>
        <dbReference type="ChEBI" id="CHEBI:456216"/>
        <dbReference type="EC" id="2.7.2.1"/>
    </reaction>
</comment>
<gene>
    <name evidence="6" type="primary">ackA</name>
    <name evidence="8" type="ORF">HMPREF9450_01873</name>
</gene>
<comment type="subunit">
    <text evidence="6">Homodimer.</text>
</comment>
<feature type="site" description="Transition state stabilizer" evidence="6">
    <location>
        <position position="183"/>
    </location>
</feature>
<comment type="similarity">
    <text evidence="1 6 7">Belongs to the acetokinase family.</text>
</comment>